<feature type="transmembrane region" description="Helical" evidence="1">
    <location>
        <begin position="20"/>
        <end position="39"/>
    </location>
</feature>
<protein>
    <submittedName>
        <fullName evidence="2">Uncharacterized protein</fullName>
    </submittedName>
</protein>
<evidence type="ECO:0000313" key="3">
    <source>
        <dbReference type="Proteomes" id="UP000521872"/>
    </source>
</evidence>
<accession>A0A8H4QEN5</accession>
<reference evidence="2 3" key="1">
    <citation type="submission" date="2019-12" db="EMBL/GenBank/DDBJ databases">
        <authorList>
            <person name="Floudas D."/>
            <person name="Bentzer J."/>
            <person name="Ahren D."/>
            <person name="Johansson T."/>
            <person name="Persson P."/>
            <person name="Tunlid A."/>
        </authorList>
    </citation>
    <scope>NUCLEOTIDE SEQUENCE [LARGE SCALE GENOMIC DNA]</scope>
    <source>
        <strain evidence="2 3">CBS 102.39</strain>
    </source>
</reference>
<gene>
    <name evidence="2" type="ORF">D9613_012278</name>
</gene>
<organism evidence="2 3">
    <name type="scientific">Agrocybe pediades</name>
    <dbReference type="NCBI Taxonomy" id="84607"/>
    <lineage>
        <taxon>Eukaryota</taxon>
        <taxon>Fungi</taxon>
        <taxon>Dikarya</taxon>
        <taxon>Basidiomycota</taxon>
        <taxon>Agaricomycotina</taxon>
        <taxon>Agaricomycetes</taxon>
        <taxon>Agaricomycetidae</taxon>
        <taxon>Agaricales</taxon>
        <taxon>Agaricineae</taxon>
        <taxon>Strophariaceae</taxon>
        <taxon>Agrocybe</taxon>
    </lineage>
</organism>
<dbReference type="EMBL" id="JAACJL010000061">
    <property type="protein sequence ID" value="KAF4609587.1"/>
    <property type="molecule type" value="Genomic_DNA"/>
</dbReference>
<dbReference type="Proteomes" id="UP000521872">
    <property type="component" value="Unassembled WGS sequence"/>
</dbReference>
<dbReference type="AlphaFoldDB" id="A0A8H4QEN5"/>
<keyword evidence="1" id="KW-0472">Membrane</keyword>
<feature type="transmembrane region" description="Helical" evidence="1">
    <location>
        <begin position="146"/>
        <end position="165"/>
    </location>
</feature>
<proteinExistence type="predicted"/>
<feature type="transmembrane region" description="Helical" evidence="1">
    <location>
        <begin position="171"/>
        <end position="189"/>
    </location>
</feature>
<comment type="caution">
    <text evidence="2">The sequence shown here is derived from an EMBL/GenBank/DDBJ whole genome shotgun (WGS) entry which is preliminary data.</text>
</comment>
<keyword evidence="1" id="KW-1133">Transmembrane helix</keyword>
<evidence type="ECO:0000313" key="2">
    <source>
        <dbReference type="EMBL" id="KAF4609587.1"/>
    </source>
</evidence>
<feature type="transmembrane region" description="Helical" evidence="1">
    <location>
        <begin position="51"/>
        <end position="70"/>
    </location>
</feature>
<keyword evidence="1" id="KW-0812">Transmembrane</keyword>
<evidence type="ECO:0000256" key="1">
    <source>
        <dbReference type="SAM" id="Phobius"/>
    </source>
</evidence>
<name>A0A8H4QEN5_9AGAR</name>
<sequence>MISSPIADCGKFEVAMNGVLMAYVITITFTFYLRIYAIYRDKLFVKVVYGLLWLSVVGVSGTFAKTFSATHLGPTRYCLESVNDKYLQPLAIILLTNDTLIYIGITYRLYTLFLDIESSTQQKLKLVVFGTSLPIFSKAVLQDSQLYFLIIVCTKAFLVYTTRNLSPPMNVMYVICHLVLVNTLSGRIFRTIKMNCDRWERPLEPDIGPGMDFAANSSFGAVQTRTGLAFPSSSGNTGSHSTDMRLDASEKGVPISDLTPSVITLESSMR</sequence>
<feature type="transmembrane region" description="Helical" evidence="1">
    <location>
        <begin position="90"/>
        <end position="110"/>
    </location>
</feature>
<keyword evidence="3" id="KW-1185">Reference proteome</keyword>